<evidence type="ECO:0000256" key="3">
    <source>
        <dbReference type="ARBA" id="ARBA00022692"/>
    </source>
</evidence>
<feature type="transmembrane region" description="Helical" evidence="6">
    <location>
        <begin position="7"/>
        <end position="25"/>
    </location>
</feature>
<keyword evidence="5 6" id="KW-0472">Membrane</keyword>
<dbReference type="PANTHER" id="PTHR22911">
    <property type="entry name" value="ACYL-MALONYL CONDENSING ENZYME-RELATED"/>
    <property type="match status" value="1"/>
</dbReference>
<dbReference type="InterPro" id="IPR000620">
    <property type="entry name" value="EamA_dom"/>
</dbReference>
<sequence>MAKQSNLKAAFWMGCSLLCMMLVTWAGRETTKQLDVFQVMELRSVIGLVLLYPLIRAAGGLRAMATRSPFQQVGRNIAHYTGQYLWLAALTMIPLAQVIAIEFTTPIWTALLAMAFLGERMTAGKTAAIAFGLVGILVIVRPGLDSVSFGQLVVLGAALAFAASFTLTKSLTRSDTVVAIIFWMLVIQSLIGLVPAILVWRTPSLDLIPFIVMIAFGGSYAHYSMARAMLHADITVVTPMDFARVPATALLGWIVYSEGVDLFTVVGTVLILAGNLLNLFNRKLLGPPGPAA</sequence>
<comment type="subcellular location">
    <subcellularLocation>
        <location evidence="1">Membrane</location>
        <topology evidence="1">Multi-pass membrane protein</topology>
    </subcellularLocation>
</comment>
<evidence type="ECO:0000256" key="6">
    <source>
        <dbReference type="SAM" id="Phobius"/>
    </source>
</evidence>
<reference evidence="8" key="1">
    <citation type="submission" date="2021-04" db="EMBL/GenBank/DDBJ databases">
        <title>Pseudaminobacter soli sp. nov., isolated from paddy soil contaminated by heavy metals.</title>
        <authorList>
            <person name="Zhang K."/>
        </authorList>
    </citation>
    <scope>NUCLEOTIDE SEQUENCE</scope>
    <source>
        <strain evidence="8">19-2017</strain>
    </source>
</reference>
<evidence type="ECO:0000313" key="9">
    <source>
        <dbReference type="Proteomes" id="UP000680348"/>
    </source>
</evidence>
<dbReference type="Gene3D" id="1.10.3730.20">
    <property type="match status" value="1"/>
</dbReference>
<evidence type="ECO:0000256" key="4">
    <source>
        <dbReference type="ARBA" id="ARBA00022989"/>
    </source>
</evidence>
<feature type="transmembrane region" description="Helical" evidence="6">
    <location>
        <begin position="152"/>
        <end position="171"/>
    </location>
</feature>
<evidence type="ECO:0000313" key="8">
    <source>
        <dbReference type="EMBL" id="MBS3649251.1"/>
    </source>
</evidence>
<feature type="transmembrane region" description="Helical" evidence="6">
    <location>
        <begin position="123"/>
        <end position="140"/>
    </location>
</feature>
<feature type="domain" description="EamA" evidence="7">
    <location>
        <begin position="149"/>
        <end position="279"/>
    </location>
</feature>
<evidence type="ECO:0000256" key="2">
    <source>
        <dbReference type="ARBA" id="ARBA00009853"/>
    </source>
</evidence>
<dbReference type="InterPro" id="IPR037185">
    <property type="entry name" value="EmrE-like"/>
</dbReference>
<dbReference type="GO" id="GO:0016020">
    <property type="term" value="C:membrane"/>
    <property type="evidence" value="ECO:0007669"/>
    <property type="project" value="UniProtKB-SubCell"/>
</dbReference>
<keyword evidence="4 6" id="KW-1133">Transmembrane helix</keyword>
<dbReference type="AlphaFoldDB" id="A0A942I9E1"/>
<keyword evidence="9" id="KW-1185">Reference proteome</keyword>
<dbReference type="RefSeq" id="WP_188254810.1">
    <property type="nucleotide sequence ID" value="NZ_JABVCF010000005.1"/>
</dbReference>
<evidence type="ECO:0000259" key="7">
    <source>
        <dbReference type="Pfam" id="PF00892"/>
    </source>
</evidence>
<dbReference type="PANTHER" id="PTHR22911:SF6">
    <property type="entry name" value="SOLUTE CARRIER FAMILY 35 MEMBER G1"/>
    <property type="match status" value="1"/>
</dbReference>
<feature type="transmembrane region" description="Helical" evidence="6">
    <location>
        <begin position="45"/>
        <end position="64"/>
    </location>
</feature>
<evidence type="ECO:0000256" key="1">
    <source>
        <dbReference type="ARBA" id="ARBA00004141"/>
    </source>
</evidence>
<feature type="transmembrane region" description="Helical" evidence="6">
    <location>
        <begin position="177"/>
        <end position="200"/>
    </location>
</feature>
<evidence type="ECO:0000256" key="5">
    <source>
        <dbReference type="ARBA" id="ARBA00023136"/>
    </source>
</evidence>
<comment type="similarity">
    <text evidence="2">Belongs to the drug/metabolite transporter (DMT) superfamily. 10 TMS drug/metabolite exporter (DME) (TC 2.A.7.3) family.</text>
</comment>
<accession>A0A942I9E1</accession>
<name>A0A942I9E1_9HYPH</name>
<dbReference type="Pfam" id="PF00892">
    <property type="entry name" value="EamA"/>
    <property type="match status" value="2"/>
</dbReference>
<dbReference type="Proteomes" id="UP000680348">
    <property type="component" value="Unassembled WGS sequence"/>
</dbReference>
<feature type="transmembrane region" description="Helical" evidence="6">
    <location>
        <begin position="250"/>
        <end position="273"/>
    </location>
</feature>
<feature type="transmembrane region" description="Helical" evidence="6">
    <location>
        <begin position="207"/>
        <end position="230"/>
    </location>
</feature>
<feature type="transmembrane region" description="Helical" evidence="6">
    <location>
        <begin position="84"/>
        <end position="117"/>
    </location>
</feature>
<protein>
    <submittedName>
        <fullName evidence="8">DMT family transporter</fullName>
    </submittedName>
</protein>
<feature type="domain" description="EamA" evidence="7">
    <location>
        <begin position="8"/>
        <end position="140"/>
    </location>
</feature>
<keyword evidence="3 6" id="KW-0812">Transmembrane</keyword>
<dbReference type="EMBL" id="JAGWCR010000005">
    <property type="protein sequence ID" value="MBS3649251.1"/>
    <property type="molecule type" value="Genomic_DNA"/>
</dbReference>
<comment type="caution">
    <text evidence="8">The sequence shown here is derived from an EMBL/GenBank/DDBJ whole genome shotgun (WGS) entry which is preliminary data.</text>
</comment>
<proteinExistence type="inferred from homology"/>
<organism evidence="8 9">
    <name type="scientific">Pseudaminobacter soli</name>
    <name type="common">ex Zhang et al. 2022</name>
    <dbReference type="NCBI Taxonomy" id="2831468"/>
    <lineage>
        <taxon>Bacteria</taxon>
        <taxon>Pseudomonadati</taxon>
        <taxon>Pseudomonadota</taxon>
        <taxon>Alphaproteobacteria</taxon>
        <taxon>Hyphomicrobiales</taxon>
        <taxon>Phyllobacteriaceae</taxon>
        <taxon>Pseudaminobacter</taxon>
    </lineage>
</organism>
<gene>
    <name evidence="8" type="ORF">KEU06_11585</name>
</gene>
<dbReference type="SUPFAM" id="SSF103481">
    <property type="entry name" value="Multidrug resistance efflux transporter EmrE"/>
    <property type="match status" value="2"/>
</dbReference>